<dbReference type="AlphaFoldDB" id="A0AAU7VME0"/>
<proteinExistence type="predicted"/>
<gene>
    <name evidence="1" type="ORF">PRVXT_000342</name>
</gene>
<dbReference type="Pfam" id="PF03682">
    <property type="entry name" value="UPF0158"/>
    <property type="match status" value="1"/>
</dbReference>
<organism evidence="1">
    <name type="scientific">Proteinivorax tanatarense</name>
    <dbReference type="NCBI Taxonomy" id="1260629"/>
    <lineage>
        <taxon>Bacteria</taxon>
        <taxon>Bacillati</taxon>
        <taxon>Bacillota</taxon>
        <taxon>Clostridia</taxon>
        <taxon>Eubacteriales</taxon>
        <taxon>Proteinivoracaceae</taxon>
        <taxon>Proteinivorax</taxon>
    </lineage>
</organism>
<protein>
    <submittedName>
        <fullName evidence="1">UPF0158 family protein</fullName>
    </submittedName>
</protein>
<dbReference type="RefSeq" id="WP_350343977.1">
    <property type="nucleotide sequence ID" value="NZ_CP158367.1"/>
</dbReference>
<evidence type="ECO:0000313" key="1">
    <source>
        <dbReference type="EMBL" id="XBX75232.1"/>
    </source>
</evidence>
<name>A0AAU7VME0_9FIRM</name>
<sequence length="154" mass="17878">MSVVASLDEIVEAMELQSDDDSPYLSLKTGEVVVLSAEDIRHAENEEGIATLPDWQKDSVEIAQEVIKDEEENYIPLPSEFVIHEYSIMEAFCYNQEVNIRNQLLNSIQGRGAFRRFKDDIIRFGIADKWYKYKEEALKDIAIQWCKSHNIKYN</sequence>
<accession>A0AAU7VME0</accession>
<dbReference type="EMBL" id="CP158367">
    <property type="protein sequence ID" value="XBX75232.1"/>
    <property type="molecule type" value="Genomic_DNA"/>
</dbReference>
<reference evidence="1" key="2">
    <citation type="submission" date="2024-06" db="EMBL/GenBank/DDBJ databases">
        <authorList>
            <person name="Petrova K.O."/>
            <person name="Toshchakov S.V."/>
            <person name="Boltjanskaja Y.V."/>
            <person name="Kevbrin V."/>
        </authorList>
    </citation>
    <scope>NUCLEOTIDE SEQUENCE</scope>
    <source>
        <strain evidence="1">Z-910T</strain>
    </source>
</reference>
<reference evidence="1" key="1">
    <citation type="journal article" date="2013" name="Extremophiles">
        <title>Proteinivorax tanatarense gen. nov., sp. nov., an anaerobic, haloalkaliphilic, proteolytic bacterium isolated from a decaying algal bloom, and proposal of Proteinivoraceae fam. nov.</title>
        <authorList>
            <person name="Kevbrin V."/>
            <person name="Boltyanskaya Y."/>
            <person name="Zhilina T."/>
            <person name="Kolganova T."/>
            <person name="Lavrentjeva E."/>
            <person name="Kuznetsov B."/>
        </authorList>
    </citation>
    <scope>NUCLEOTIDE SEQUENCE</scope>
    <source>
        <strain evidence="1">Z-910T</strain>
    </source>
</reference>
<dbReference type="InterPro" id="IPR005361">
    <property type="entry name" value="UPF0158"/>
</dbReference>